<dbReference type="InterPro" id="IPR044668">
    <property type="entry name" value="PuuD-like"/>
</dbReference>
<dbReference type="PROSITE" id="PS51273">
    <property type="entry name" value="GATASE_TYPE_1"/>
    <property type="match status" value="1"/>
</dbReference>
<evidence type="ECO:0000313" key="2">
    <source>
        <dbReference type="RefSeq" id="XP_020098084.1"/>
    </source>
</evidence>
<reference evidence="1" key="1">
    <citation type="journal article" date="2015" name="Nat. Genet.">
        <title>The pineapple genome and the evolution of CAM photosynthesis.</title>
        <authorList>
            <person name="Ming R."/>
            <person name="VanBuren R."/>
            <person name="Wai C.M."/>
            <person name="Tang H."/>
            <person name="Schatz M.C."/>
            <person name="Bowers J.E."/>
            <person name="Lyons E."/>
            <person name="Wang M.L."/>
            <person name="Chen J."/>
            <person name="Biggers E."/>
            <person name="Zhang J."/>
            <person name="Huang L."/>
            <person name="Zhang L."/>
            <person name="Miao W."/>
            <person name="Zhang J."/>
            <person name="Ye Z."/>
            <person name="Miao C."/>
            <person name="Lin Z."/>
            <person name="Wang H."/>
            <person name="Zhou H."/>
            <person name="Yim W.C."/>
            <person name="Priest H.D."/>
            <person name="Zheng C."/>
            <person name="Woodhouse M."/>
            <person name="Edger P.P."/>
            <person name="Guyot R."/>
            <person name="Guo H.B."/>
            <person name="Guo H."/>
            <person name="Zheng G."/>
            <person name="Singh R."/>
            <person name="Sharma A."/>
            <person name="Min X."/>
            <person name="Zheng Y."/>
            <person name="Lee H."/>
            <person name="Gurtowski J."/>
            <person name="Sedlazeck F.J."/>
            <person name="Harkess A."/>
            <person name="McKain M.R."/>
            <person name="Liao Z."/>
            <person name="Fang J."/>
            <person name="Liu J."/>
            <person name="Zhang X."/>
            <person name="Zhang Q."/>
            <person name="Hu W."/>
            <person name="Qin Y."/>
            <person name="Wang K."/>
            <person name="Chen L.Y."/>
            <person name="Shirley N."/>
            <person name="Lin Y.R."/>
            <person name="Liu L.Y."/>
            <person name="Hernandez A.G."/>
            <person name="Wright C.L."/>
            <person name="Bulone V."/>
            <person name="Tuskan G.A."/>
            <person name="Heath K."/>
            <person name="Zee F."/>
            <person name="Moore P.H."/>
            <person name="Sunkar R."/>
            <person name="Leebens-Mack J.H."/>
            <person name="Mockler T."/>
            <person name="Bennetzen J.L."/>
            <person name="Freeling M."/>
            <person name="Sankoff D."/>
            <person name="Paterson A.H."/>
            <person name="Zhu X."/>
            <person name="Yang X."/>
            <person name="Smith J.A."/>
            <person name="Cushman J.C."/>
            <person name="Paull R.E."/>
            <person name="Yu Q."/>
        </authorList>
    </citation>
    <scope>NUCLEOTIDE SEQUENCE [LARGE SCALE GENOMIC DNA]</scope>
    <source>
        <strain evidence="1">cv. F153</strain>
    </source>
</reference>
<accession>A0A6P5FQ41</accession>
<gene>
    <name evidence="2" type="primary">LOC109716892</name>
</gene>
<keyword evidence="1" id="KW-1185">Reference proteome</keyword>
<dbReference type="Pfam" id="PF07722">
    <property type="entry name" value="Peptidase_C26"/>
    <property type="match status" value="1"/>
</dbReference>
<dbReference type="OrthoDB" id="1724632at2759"/>
<dbReference type="AlphaFoldDB" id="A0A6P5FQ41"/>
<dbReference type="Gene3D" id="3.40.50.880">
    <property type="match status" value="1"/>
</dbReference>
<organism evidence="1 2">
    <name type="scientific">Ananas comosus</name>
    <name type="common">Pineapple</name>
    <name type="synonym">Ananas ananas</name>
    <dbReference type="NCBI Taxonomy" id="4615"/>
    <lineage>
        <taxon>Eukaryota</taxon>
        <taxon>Viridiplantae</taxon>
        <taxon>Streptophyta</taxon>
        <taxon>Embryophyta</taxon>
        <taxon>Tracheophyta</taxon>
        <taxon>Spermatophyta</taxon>
        <taxon>Magnoliopsida</taxon>
        <taxon>Liliopsida</taxon>
        <taxon>Poales</taxon>
        <taxon>Bromeliaceae</taxon>
        <taxon>Bromelioideae</taxon>
        <taxon>Ananas</taxon>
    </lineage>
</organism>
<reference evidence="2" key="2">
    <citation type="submission" date="2025-08" db="UniProtKB">
        <authorList>
            <consortium name="RefSeq"/>
        </authorList>
    </citation>
    <scope>IDENTIFICATION</scope>
    <source>
        <tissue evidence="2">Leaf</tissue>
    </source>
</reference>
<dbReference type="PANTHER" id="PTHR43235">
    <property type="entry name" value="GLUTAMINE AMIDOTRANSFERASE PB2B2.05-RELATED"/>
    <property type="match status" value="1"/>
</dbReference>
<proteinExistence type="predicted"/>
<sequence length="417" mass="47226">MSQVAPRVLIVSRRSVRKNKFVDFVGEYHLDLIVGYGVAPVIVPRVSGMHALLESFEPIHGVLLCEGEDIDPSLYGTTPTTSDLSADELEEIRRAHASDTAIDHEKDAIELRLAKLCIDRGIPILGICRGSQVLNISSGGTLYRDLEKELERKCKEEDKVAHIDYENYDGHRHAVRVVENTPLHSWFRESLEDGKTEILVNSYHHQGVKRLAERFVAMAFSRDGLVEGFYDPDACSPEEGKFIVGLQFHPERMRQCRTDKFDYPGCPLVYQDFVNAVKAYQNKTSNSIDPKLGLKLGQGVQMKRRIISRIFSMARQTYVARADKTPSREDNFEAGAEFLQPNTTLSLQEEKRLKQVGATVRNASSYMERLKIGKEREMVAKNLMEKMSIGQLTELLSCYHIMAQICSEVLEKKLTIC</sequence>
<dbReference type="GO" id="GO:0016811">
    <property type="term" value="F:hydrolase activity, acting on carbon-nitrogen (but not peptide) bonds, in linear amides"/>
    <property type="evidence" value="ECO:0007669"/>
    <property type="project" value="InterPro"/>
</dbReference>
<dbReference type="PANTHER" id="PTHR43235:SF1">
    <property type="entry name" value="GLUTAMINE AMIDOTRANSFERASE PB2B2.05-RELATED"/>
    <property type="match status" value="1"/>
</dbReference>
<protein>
    <submittedName>
        <fullName evidence="2">Uncharacterized protein LOC109716892 isoform X2</fullName>
    </submittedName>
</protein>
<dbReference type="GO" id="GO:0005829">
    <property type="term" value="C:cytosol"/>
    <property type="evidence" value="ECO:0007669"/>
    <property type="project" value="TreeGrafter"/>
</dbReference>
<evidence type="ECO:0000313" key="1">
    <source>
        <dbReference type="Proteomes" id="UP000515123"/>
    </source>
</evidence>
<dbReference type="CDD" id="cd01745">
    <property type="entry name" value="GATase1_2"/>
    <property type="match status" value="1"/>
</dbReference>
<dbReference type="InterPro" id="IPR029062">
    <property type="entry name" value="Class_I_gatase-like"/>
</dbReference>
<dbReference type="RefSeq" id="XP_020098084.1">
    <property type="nucleotide sequence ID" value="XM_020242495.1"/>
</dbReference>
<dbReference type="SUPFAM" id="SSF52317">
    <property type="entry name" value="Class I glutamine amidotransferase-like"/>
    <property type="match status" value="1"/>
</dbReference>
<dbReference type="GeneID" id="109716892"/>
<dbReference type="InterPro" id="IPR011697">
    <property type="entry name" value="Peptidase_C26"/>
</dbReference>
<dbReference type="Proteomes" id="UP000515123">
    <property type="component" value="Linkage group 11"/>
</dbReference>
<name>A0A6P5FQ41_ANACO</name>